<keyword evidence="5 10" id="KW-0812">Transmembrane</keyword>
<feature type="transmembrane region" description="Helical" evidence="10">
    <location>
        <begin position="21"/>
        <end position="38"/>
    </location>
</feature>
<evidence type="ECO:0000256" key="10">
    <source>
        <dbReference type="SAM" id="Phobius"/>
    </source>
</evidence>
<sequence length="465" mass="52217">MPEPVIEQSKESPTTSYVRNFINALIVVLIVILGYPLFTSTTSIYRAVLPIERINGFDINDIAFEIPVTILSSDRREEKEEVVVVDESYIQSQVSERYPQIDFWSLKFTTSSEHEAPGYKVVIVDGASTSKKFEVDGDTISIFTTPDTNVDEYIAEVLLDHVFKAELQSLSTLARGESLPGVSLPYSANYNLVFSLFVEGGKRISWEIGQALEQFQPVLSALLRPISSFQVSTQIQYYSKLSQLYPNGKIPQDELATFINFGDWNLGSIDINPTINFLIYIPQNHLEIEESPDNAFLVSQWGGVKIMNRMPTMSQSTISQDELVPILEIFANHLLKLLGLPDSCIDSVPLRLESLQRIITFKNLRDSLANLKSLVKLSESLKEITVPEETKQQILLSLDRMDQAIQSQSVSDSGEAVDASNRAFFEKKMVQQAYFPSEHKLAVFLPLLGPVGSIVIFSILKFIKK</sequence>
<dbReference type="GeneID" id="92210662"/>
<dbReference type="Proteomes" id="UP001497383">
    <property type="component" value="Chromosome 7"/>
</dbReference>
<dbReference type="PANTHER" id="PTHR21072">
    <property type="entry name" value="GPI TRANSAMIDASE COMPONENT PIG-S"/>
    <property type="match status" value="1"/>
</dbReference>
<keyword evidence="6" id="KW-0256">Endoplasmic reticulum</keyword>
<dbReference type="RefSeq" id="XP_066832404.1">
    <property type="nucleotide sequence ID" value="XM_066975801.1"/>
</dbReference>
<dbReference type="InterPro" id="IPR019540">
    <property type="entry name" value="PtdIno-glycan_biosynth_class_S"/>
</dbReference>
<evidence type="ECO:0000256" key="2">
    <source>
        <dbReference type="ARBA" id="ARBA00004687"/>
    </source>
</evidence>
<comment type="similarity">
    <text evidence="3">Belongs to the PIGS family.</text>
</comment>
<keyword evidence="4" id="KW-0337">GPI-anchor biosynthesis</keyword>
<evidence type="ECO:0000256" key="4">
    <source>
        <dbReference type="ARBA" id="ARBA00022502"/>
    </source>
</evidence>
<keyword evidence="7 10" id="KW-1133">Transmembrane helix</keyword>
<dbReference type="PANTHER" id="PTHR21072:SF13">
    <property type="entry name" value="GPI TRANSAMIDASE COMPONENT PIG-S"/>
    <property type="match status" value="1"/>
</dbReference>
<evidence type="ECO:0000256" key="9">
    <source>
        <dbReference type="ARBA" id="ARBA00023180"/>
    </source>
</evidence>
<evidence type="ECO:0000313" key="11">
    <source>
        <dbReference type="EMBL" id="CAK9441598.1"/>
    </source>
</evidence>
<comment type="subcellular location">
    <subcellularLocation>
        <location evidence="1">Endoplasmic reticulum membrane</location>
        <topology evidence="1">Multi-pass membrane protein</topology>
    </subcellularLocation>
</comment>
<feature type="transmembrane region" description="Helical" evidence="10">
    <location>
        <begin position="441"/>
        <end position="463"/>
    </location>
</feature>
<comment type="pathway">
    <text evidence="2">Glycolipid biosynthesis; glycosylphosphatidylinositol-anchor biosynthesis.</text>
</comment>
<evidence type="ECO:0000256" key="8">
    <source>
        <dbReference type="ARBA" id="ARBA00023136"/>
    </source>
</evidence>
<gene>
    <name evidence="11" type="ORF">LODBEIA_P54660</name>
</gene>
<evidence type="ECO:0000256" key="1">
    <source>
        <dbReference type="ARBA" id="ARBA00004477"/>
    </source>
</evidence>
<keyword evidence="9" id="KW-0325">Glycoprotein</keyword>
<evidence type="ECO:0000256" key="6">
    <source>
        <dbReference type="ARBA" id="ARBA00022824"/>
    </source>
</evidence>
<name>A0ABP0ZV30_9ASCO</name>
<keyword evidence="12" id="KW-1185">Reference proteome</keyword>
<evidence type="ECO:0000313" key="12">
    <source>
        <dbReference type="Proteomes" id="UP001497383"/>
    </source>
</evidence>
<dbReference type="Pfam" id="PF10510">
    <property type="entry name" value="PIG-S"/>
    <property type="match status" value="1"/>
</dbReference>
<organism evidence="11 12">
    <name type="scientific">Lodderomyces beijingensis</name>
    <dbReference type="NCBI Taxonomy" id="1775926"/>
    <lineage>
        <taxon>Eukaryota</taxon>
        <taxon>Fungi</taxon>
        <taxon>Dikarya</taxon>
        <taxon>Ascomycota</taxon>
        <taxon>Saccharomycotina</taxon>
        <taxon>Pichiomycetes</taxon>
        <taxon>Debaryomycetaceae</taxon>
        <taxon>Candida/Lodderomyces clade</taxon>
        <taxon>Lodderomyces</taxon>
    </lineage>
</organism>
<dbReference type="EMBL" id="OZ022411">
    <property type="protein sequence ID" value="CAK9441598.1"/>
    <property type="molecule type" value="Genomic_DNA"/>
</dbReference>
<proteinExistence type="inferred from homology"/>
<protein>
    <recommendedName>
        <fullName evidence="13">GPI transamidase component GPI17</fullName>
    </recommendedName>
</protein>
<evidence type="ECO:0000256" key="7">
    <source>
        <dbReference type="ARBA" id="ARBA00022989"/>
    </source>
</evidence>
<evidence type="ECO:0008006" key="13">
    <source>
        <dbReference type="Google" id="ProtNLM"/>
    </source>
</evidence>
<keyword evidence="8 10" id="KW-0472">Membrane</keyword>
<evidence type="ECO:0000256" key="3">
    <source>
        <dbReference type="ARBA" id="ARBA00005316"/>
    </source>
</evidence>
<evidence type="ECO:0000256" key="5">
    <source>
        <dbReference type="ARBA" id="ARBA00022692"/>
    </source>
</evidence>
<reference evidence="11 12" key="1">
    <citation type="submission" date="2024-03" db="EMBL/GenBank/DDBJ databases">
        <authorList>
            <person name="Brejova B."/>
        </authorList>
    </citation>
    <scope>NUCLEOTIDE SEQUENCE [LARGE SCALE GENOMIC DNA]</scope>
    <source>
        <strain evidence="11 12">CBS 14171</strain>
    </source>
</reference>
<accession>A0ABP0ZV30</accession>